<gene>
    <name evidence="8" type="ORF">AX774_g2958</name>
</gene>
<dbReference type="InterPro" id="IPR045877">
    <property type="entry name" value="ZFP36-like"/>
</dbReference>
<protein>
    <submittedName>
        <fullName evidence="8">Zinc finger protein 36, C3H1 type-like 1</fullName>
    </submittedName>
</protein>
<feature type="region of interest" description="Disordered" evidence="6">
    <location>
        <begin position="232"/>
        <end position="257"/>
    </location>
</feature>
<dbReference type="PANTHER" id="PTHR12547:SF18">
    <property type="entry name" value="PROTEIN TIS11"/>
    <property type="match status" value="1"/>
</dbReference>
<reference evidence="9" key="1">
    <citation type="submission" date="2017-01" db="EMBL/GenBank/DDBJ databases">
        <authorList>
            <person name="Wang Y."/>
            <person name="White M."/>
            <person name="Kvist S."/>
            <person name="Moncalvo J.-M."/>
        </authorList>
    </citation>
    <scope>NUCLEOTIDE SEQUENCE [LARGE SCALE GENOMIC DNA]</scope>
    <source>
        <strain evidence="9">COL-18-3</strain>
    </source>
</reference>
<dbReference type="SUPFAM" id="SSF90229">
    <property type="entry name" value="CCCH zinc finger"/>
    <property type="match status" value="2"/>
</dbReference>
<feature type="zinc finger region" description="C3H1-type" evidence="5">
    <location>
        <begin position="66"/>
        <end position="94"/>
    </location>
</feature>
<dbReference type="Proteomes" id="UP000188320">
    <property type="component" value="Unassembled WGS sequence"/>
</dbReference>
<name>A0A1R1PRH0_ZANCU</name>
<feature type="domain" description="C3H1-type" evidence="7">
    <location>
        <begin position="104"/>
        <end position="132"/>
    </location>
</feature>
<dbReference type="Gene3D" id="4.10.1000.10">
    <property type="entry name" value="Zinc finger, CCCH-type"/>
    <property type="match status" value="2"/>
</dbReference>
<organism evidence="8 9">
    <name type="scientific">Zancudomyces culisetae</name>
    <name type="common">Gut fungus</name>
    <name type="synonym">Smittium culisetae</name>
    <dbReference type="NCBI Taxonomy" id="1213189"/>
    <lineage>
        <taxon>Eukaryota</taxon>
        <taxon>Fungi</taxon>
        <taxon>Fungi incertae sedis</taxon>
        <taxon>Zoopagomycota</taxon>
        <taxon>Kickxellomycotina</taxon>
        <taxon>Harpellomycetes</taxon>
        <taxon>Harpellales</taxon>
        <taxon>Legeriomycetaceae</taxon>
        <taxon>Zancudomyces</taxon>
    </lineage>
</organism>
<keyword evidence="1 5" id="KW-0479">Metal-binding</keyword>
<accession>A0A1R1PRH0</accession>
<sequence>MPSDVFNEPECNKPNGYLNSVSSRVDLKGNVDSNNNRDNSGVKVINKNKGKKKNSMNQAATDRVTLRKTELCTNFKKYGLCEYGDDCDFAHGNRELVFRARHPLFRTVVCQKWIKYGSCRYNDRCNFLHPSYGNNENMILKDPKDTSKSRIKNTDSFQNNNKTCYTDNENNKGDRFEKEKERVKEKENGKEKPKVKNFKSKGKGYDKGVWRDKTVVSIKTLKSFEKIEKECETESQNPAIKSKSTEDSPESRNNFYETSTPIATIYSKKSMERSDARGEGLASKCWNMDINARDTQLNCRTQILNSKVYQDKYDGFSIMDSVFAGEHRKWYFPQSSLDQRLDILTRGMDTDLLFHLQRKQSIGTRSKGFFPPGFSGIYDW</sequence>
<feature type="zinc finger region" description="C3H1-type" evidence="5">
    <location>
        <begin position="104"/>
        <end position="132"/>
    </location>
</feature>
<evidence type="ECO:0000313" key="9">
    <source>
        <dbReference type="Proteomes" id="UP000188320"/>
    </source>
</evidence>
<dbReference type="EMBL" id="LSSK01000382">
    <property type="protein sequence ID" value="OMH83541.1"/>
    <property type="molecule type" value="Genomic_DNA"/>
</dbReference>
<keyword evidence="4 5" id="KW-0862">Zinc</keyword>
<evidence type="ECO:0000256" key="5">
    <source>
        <dbReference type="PROSITE-ProRule" id="PRU00723"/>
    </source>
</evidence>
<feature type="domain" description="C3H1-type" evidence="7">
    <location>
        <begin position="66"/>
        <end position="94"/>
    </location>
</feature>
<proteinExistence type="predicted"/>
<keyword evidence="3 5" id="KW-0863">Zinc-finger</keyword>
<evidence type="ECO:0000256" key="1">
    <source>
        <dbReference type="ARBA" id="ARBA00022723"/>
    </source>
</evidence>
<dbReference type="PROSITE" id="PS50103">
    <property type="entry name" value="ZF_C3H1"/>
    <property type="match status" value="2"/>
</dbReference>
<dbReference type="Pfam" id="PF00642">
    <property type="entry name" value="zf-CCCH"/>
    <property type="match status" value="2"/>
</dbReference>
<dbReference type="PANTHER" id="PTHR12547">
    <property type="entry name" value="CCCH ZINC FINGER/TIS11-RELATED"/>
    <property type="match status" value="1"/>
</dbReference>
<dbReference type="AlphaFoldDB" id="A0A1R1PRH0"/>
<feature type="compositionally biased region" description="Polar residues" evidence="6">
    <location>
        <begin position="159"/>
        <end position="168"/>
    </location>
</feature>
<dbReference type="InterPro" id="IPR000571">
    <property type="entry name" value="Znf_CCCH"/>
</dbReference>
<dbReference type="GO" id="GO:0008270">
    <property type="term" value="F:zinc ion binding"/>
    <property type="evidence" value="ECO:0007669"/>
    <property type="project" value="UniProtKB-KW"/>
</dbReference>
<dbReference type="OrthoDB" id="410307at2759"/>
<feature type="region of interest" description="Disordered" evidence="6">
    <location>
        <begin position="159"/>
        <end position="198"/>
    </location>
</feature>
<keyword evidence="2" id="KW-0677">Repeat</keyword>
<feature type="region of interest" description="Disordered" evidence="6">
    <location>
        <begin position="29"/>
        <end position="60"/>
    </location>
</feature>
<evidence type="ECO:0000256" key="2">
    <source>
        <dbReference type="ARBA" id="ARBA00022737"/>
    </source>
</evidence>
<dbReference type="GO" id="GO:0003729">
    <property type="term" value="F:mRNA binding"/>
    <property type="evidence" value="ECO:0007669"/>
    <property type="project" value="InterPro"/>
</dbReference>
<keyword evidence="9" id="KW-1185">Reference proteome</keyword>
<evidence type="ECO:0000259" key="7">
    <source>
        <dbReference type="PROSITE" id="PS50103"/>
    </source>
</evidence>
<evidence type="ECO:0000256" key="3">
    <source>
        <dbReference type="ARBA" id="ARBA00022771"/>
    </source>
</evidence>
<dbReference type="InterPro" id="IPR036855">
    <property type="entry name" value="Znf_CCCH_sf"/>
</dbReference>
<evidence type="ECO:0000313" key="8">
    <source>
        <dbReference type="EMBL" id="OMH83541.1"/>
    </source>
</evidence>
<comment type="caution">
    <text evidence="8">The sequence shown here is derived from an EMBL/GenBank/DDBJ whole genome shotgun (WGS) entry which is preliminary data.</text>
</comment>
<feature type="compositionally biased region" description="Basic and acidic residues" evidence="6">
    <location>
        <begin position="169"/>
        <end position="194"/>
    </location>
</feature>
<evidence type="ECO:0000256" key="4">
    <source>
        <dbReference type="ARBA" id="ARBA00022833"/>
    </source>
</evidence>
<evidence type="ECO:0000256" key="6">
    <source>
        <dbReference type="SAM" id="MobiDB-lite"/>
    </source>
</evidence>
<dbReference type="SMART" id="SM00356">
    <property type="entry name" value="ZnF_C3H1"/>
    <property type="match status" value="2"/>
</dbReference>